<evidence type="ECO:0000256" key="1">
    <source>
        <dbReference type="ARBA" id="ARBA00000427"/>
    </source>
</evidence>
<organism evidence="6 7">
    <name type="scientific">Blastopirellula marina DSM 3645</name>
    <dbReference type="NCBI Taxonomy" id="314230"/>
    <lineage>
        <taxon>Bacteria</taxon>
        <taxon>Pseudomonadati</taxon>
        <taxon>Planctomycetota</taxon>
        <taxon>Planctomycetia</taxon>
        <taxon>Pirellulales</taxon>
        <taxon>Pirellulaceae</taxon>
        <taxon>Blastopirellula</taxon>
    </lineage>
</organism>
<dbReference type="GO" id="GO:0009313">
    <property type="term" value="P:oligosaccharide catabolic process"/>
    <property type="evidence" value="ECO:0007669"/>
    <property type="project" value="TreeGrafter"/>
</dbReference>
<proteinExistence type="inferred from homology"/>
<feature type="chain" id="PRO_5002663804" description="exo-alpha-sialidase" evidence="4">
    <location>
        <begin position="25"/>
        <end position="383"/>
    </location>
</feature>
<dbReference type="CDD" id="cd15482">
    <property type="entry name" value="Sialidase_non-viral"/>
    <property type="match status" value="1"/>
</dbReference>
<dbReference type="Gene3D" id="2.120.10.10">
    <property type="match status" value="1"/>
</dbReference>
<evidence type="ECO:0000313" key="7">
    <source>
        <dbReference type="Proteomes" id="UP000004358"/>
    </source>
</evidence>
<dbReference type="PANTHER" id="PTHR10628">
    <property type="entry name" value="SIALIDASE"/>
    <property type="match status" value="1"/>
</dbReference>
<evidence type="ECO:0000256" key="2">
    <source>
        <dbReference type="ARBA" id="ARBA00009348"/>
    </source>
</evidence>
<dbReference type="HOGENOM" id="CLU_024620_1_0_0"/>
<dbReference type="GO" id="GO:0016020">
    <property type="term" value="C:membrane"/>
    <property type="evidence" value="ECO:0007669"/>
    <property type="project" value="TreeGrafter"/>
</dbReference>
<sequence>MKRVAKTVLFALLAIATSGGILSAGELHESVVYQSGVGGYDTYRIPSVIVAKDGTLLAFIEARKHNKSDTGDIDLMLRRSKDNGATWSDAEVIWDDEGNVCGNPCPVVDQSTGKIWLLLTWNAGNTPEGKIQSGFGQNSRRVFVASSDDHGHTWTKPAEITTDVKDKEWTWYATGPGAGIQMQHGPHAGRLVIPCDHKWPTGGKVKFGSHVIYSDDHGQTWKLGGSAPEYKVNECEVVELADGKLLLNMRNYDREQTARQVCVSHDGGETWLDQKFDPALIESTCQASIRRYRWPSGDKPGVVLFSNPANTKKRTTMTVRASFDDCETWPVERQLFDGSSAYSSLTVLSNGQIGCLYERNGYKQVVFASFDLDWLTDSKVADK</sequence>
<dbReference type="GO" id="GO:0005737">
    <property type="term" value="C:cytoplasm"/>
    <property type="evidence" value="ECO:0007669"/>
    <property type="project" value="TreeGrafter"/>
</dbReference>
<dbReference type="STRING" id="314230.DSM3645_26039"/>
<dbReference type="eggNOG" id="COG4409">
    <property type="taxonomic scope" value="Bacteria"/>
</dbReference>
<dbReference type="EMBL" id="AANZ01000015">
    <property type="protein sequence ID" value="EAQ79149.1"/>
    <property type="molecule type" value="Genomic_DNA"/>
</dbReference>
<dbReference type="GO" id="GO:0004308">
    <property type="term" value="F:exo-alpha-sialidase activity"/>
    <property type="evidence" value="ECO:0007669"/>
    <property type="project" value="UniProtKB-EC"/>
</dbReference>
<comment type="similarity">
    <text evidence="2">Belongs to the glycosyl hydrolase 33 family.</text>
</comment>
<dbReference type="InterPro" id="IPR026856">
    <property type="entry name" value="Sialidase_fam"/>
</dbReference>
<reference evidence="6 7" key="1">
    <citation type="submission" date="2006-02" db="EMBL/GenBank/DDBJ databases">
        <authorList>
            <person name="Amann R."/>
            <person name="Ferriera S."/>
            <person name="Johnson J."/>
            <person name="Kravitz S."/>
            <person name="Halpern A."/>
            <person name="Remington K."/>
            <person name="Beeson K."/>
            <person name="Tran B."/>
            <person name="Rogers Y.-H."/>
            <person name="Friedman R."/>
            <person name="Venter J.C."/>
        </authorList>
    </citation>
    <scope>NUCLEOTIDE SEQUENCE [LARGE SCALE GENOMIC DNA]</scope>
    <source>
        <strain evidence="6 7">DSM 3645</strain>
    </source>
</reference>
<comment type="caution">
    <text evidence="6">The sequence shown here is derived from an EMBL/GenBank/DDBJ whole genome shotgun (WGS) entry which is preliminary data.</text>
</comment>
<name>A3ZWC1_9BACT</name>
<dbReference type="FunFam" id="2.120.10.10:FF:000012">
    <property type="entry name" value="Sialidase [Precursor]"/>
    <property type="match status" value="1"/>
</dbReference>
<feature type="signal peptide" evidence="4">
    <location>
        <begin position="1"/>
        <end position="24"/>
    </location>
</feature>
<evidence type="ECO:0000256" key="3">
    <source>
        <dbReference type="ARBA" id="ARBA00012733"/>
    </source>
</evidence>
<dbReference type="Proteomes" id="UP000004358">
    <property type="component" value="Unassembled WGS sequence"/>
</dbReference>
<feature type="domain" description="Sialidase" evidence="5">
    <location>
        <begin position="54"/>
        <end position="354"/>
    </location>
</feature>
<dbReference type="AlphaFoldDB" id="A3ZWC1"/>
<dbReference type="InterPro" id="IPR036278">
    <property type="entry name" value="Sialidase_sf"/>
</dbReference>
<dbReference type="InterPro" id="IPR011040">
    <property type="entry name" value="Sialidase"/>
</dbReference>
<dbReference type="EC" id="3.2.1.18" evidence="3"/>
<evidence type="ECO:0000256" key="4">
    <source>
        <dbReference type="SAM" id="SignalP"/>
    </source>
</evidence>
<dbReference type="RefSeq" id="WP_002653104.1">
    <property type="nucleotide sequence ID" value="NZ_CH672376.1"/>
</dbReference>
<dbReference type="OrthoDB" id="7294637at2"/>
<evidence type="ECO:0000313" key="6">
    <source>
        <dbReference type="EMBL" id="EAQ79149.1"/>
    </source>
</evidence>
<dbReference type="Pfam" id="PF13088">
    <property type="entry name" value="BNR_2"/>
    <property type="match status" value="1"/>
</dbReference>
<protein>
    <recommendedName>
        <fullName evidence="3">exo-alpha-sialidase</fullName>
        <ecNumber evidence="3">3.2.1.18</ecNumber>
    </recommendedName>
</protein>
<dbReference type="PANTHER" id="PTHR10628:SF30">
    <property type="entry name" value="EXO-ALPHA-SIALIDASE"/>
    <property type="match status" value="1"/>
</dbReference>
<dbReference type="SUPFAM" id="SSF50939">
    <property type="entry name" value="Sialidases"/>
    <property type="match status" value="1"/>
</dbReference>
<accession>A3ZWC1</accession>
<comment type="catalytic activity">
    <reaction evidence="1">
        <text>Hydrolysis of alpha-(2-&gt;3)-, alpha-(2-&gt;6)-, alpha-(2-&gt;8)- glycosidic linkages of terminal sialic acid residues in oligosaccharides, glycoproteins, glycolipids, colominic acid and synthetic substrates.</text>
        <dbReference type="EC" id="3.2.1.18"/>
    </reaction>
</comment>
<keyword evidence="4" id="KW-0732">Signal</keyword>
<dbReference type="GO" id="GO:0006689">
    <property type="term" value="P:ganglioside catabolic process"/>
    <property type="evidence" value="ECO:0007669"/>
    <property type="project" value="TreeGrafter"/>
</dbReference>
<gene>
    <name evidence="6" type="ORF">DSM3645_26039</name>
</gene>
<evidence type="ECO:0000259" key="5">
    <source>
        <dbReference type="Pfam" id="PF13088"/>
    </source>
</evidence>